<dbReference type="PANTHER" id="PTHR43344">
    <property type="entry name" value="PHOSPHOSERINE PHOSPHATASE"/>
    <property type="match status" value="1"/>
</dbReference>
<accession>A0ABT7EKV8</accession>
<dbReference type="SFLD" id="SFLDG01136">
    <property type="entry name" value="C1.6:_Phosphoserine_Phosphatas"/>
    <property type="match status" value="1"/>
</dbReference>
<sequence>MPMQNIIDVDQFDVRPVENQLTLSKWYEFGNAQSAKVGVSTEAKSQYIVLFGASVKGTSLTQFIEMLSSEHLTFIGLCAFKAHDDLPVGVAIEVHLQQVDALPKAIVRQAAQTVGCQGAILPRLPQLLKPGLLVMDMDSTAIEIECIDEIARLADVYDEVASVTAEAMAGKLAFSDSLYKRVAKLKGIELSLISPLKEDLPLMAGIKALCEILKSHDWRLAIASGGFTWFAEALQVRLGLDHVFANTLEIEEQKLTGRVIGEVVDADKKAQVLESLRSRYDISAGQTLAIGDGANDLVMMAAADLGVAVHGKPKVVERADAAICDGSLLQLLYFLTVPMPDGIKS</sequence>
<comment type="similarity">
    <text evidence="3">Belongs to the HAD-like hydrolase superfamily. SerB family.</text>
</comment>
<evidence type="ECO:0000256" key="8">
    <source>
        <dbReference type="ARBA" id="ARBA00022801"/>
    </source>
</evidence>
<evidence type="ECO:0000256" key="10">
    <source>
        <dbReference type="ARBA" id="ARBA00023299"/>
    </source>
</evidence>
<evidence type="ECO:0000256" key="5">
    <source>
        <dbReference type="ARBA" id="ARBA00015196"/>
    </source>
</evidence>
<comment type="catalytic activity">
    <reaction evidence="13">
        <text>O-phospho-D-serine + H2O = D-serine + phosphate</text>
        <dbReference type="Rhea" id="RHEA:24873"/>
        <dbReference type="ChEBI" id="CHEBI:15377"/>
        <dbReference type="ChEBI" id="CHEBI:35247"/>
        <dbReference type="ChEBI" id="CHEBI:43474"/>
        <dbReference type="ChEBI" id="CHEBI:58680"/>
        <dbReference type="EC" id="3.1.3.3"/>
    </reaction>
</comment>
<dbReference type="InterPro" id="IPR004469">
    <property type="entry name" value="PSP"/>
</dbReference>
<dbReference type="SFLD" id="SFLDF00029">
    <property type="entry name" value="phosphoserine_phosphatase"/>
    <property type="match status" value="1"/>
</dbReference>
<dbReference type="SFLD" id="SFLDG01137">
    <property type="entry name" value="C1.6.1:_Phosphoserine_Phosphat"/>
    <property type="match status" value="1"/>
</dbReference>
<protein>
    <recommendedName>
        <fullName evidence="5">Phosphoserine phosphatase</fullName>
        <ecNumber evidence="4">3.1.3.3</ecNumber>
    </recommendedName>
    <alternativeName>
        <fullName evidence="11">O-phosphoserine phosphohydrolase</fullName>
    </alternativeName>
</protein>
<dbReference type="NCBIfam" id="TIGR01488">
    <property type="entry name" value="HAD-SF-IB"/>
    <property type="match status" value="1"/>
</dbReference>
<name>A0ABT7EKV8_9GAMM</name>
<keyword evidence="6" id="KW-0028">Amino-acid biosynthesis</keyword>
<dbReference type="NCBIfam" id="TIGR00338">
    <property type="entry name" value="serB"/>
    <property type="match status" value="1"/>
</dbReference>
<dbReference type="SUPFAM" id="SSF56784">
    <property type="entry name" value="HAD-like"/>
    <property type="match status" value="1"/>
</dbReference>
<dbReference type="SFLD" id="SFLDS00003">
    <property type="entry name" value="Haloacid_Dehalogenase"/>
    <property type="match status" value="1"/>
</dbReference>
<dbReference type="Gene3D" id="3.30.70.2020">
    <property type="match status" value="1"/>
</dbReference>
<keyword evidence="15" id="KW-1185">Reference proteome</keyword>
<dbReference type="CDD" id="cd07500">
    <property type="entry name" value="HAD_PSP"/>
    <property type="match status" value="1"/>
</dbReference>
<dbReference type="InterPro" id="IPR023214">
    <property type="entry name" value="HAD_sf"/>
</dbReference>
<keyword evidence="9" id="KW-0460">Magnesium</keyword>
<evidence type="ECO:0000256" key="2">
    <source>
        <dbReference type="ARBA" id="ARBA00005135"/>
    </source>
</evidence>
<dbReference type="PANTHER" id="PTHR43344:SF2">
    <property type="entry name" value="PHOSPHOSERINE PHOSPHATASE"/>
    <property type="match status" value="1"/>
</dbReference>
<evidence type="ECO:0000256" key="9">
    <source>
        <dbReference type="ARBA" id="ARBA00022842"/>
    </source>
</evidence>
<evidence type="ECO:0000256" key="3">
    <source>
        <dbReference type="ARBA" id="ARBA00009184"/>
    </source>
</evidence>
<evidence type="ECO:0000256" key="4">
    <source>
        <dbReference type="ARBA" id="ARBA00012640"/>
    </source>
</evidence>
<dbReference type="Gene3D" id="3.40.50.1000">
    <property type="entry name" value="HAD superfamily/HAD-like"/>
    <property type="match status" value="1"/>
</dbReference>
<evidence type="ECO:0000256" key="1">
    <source>
        <dbReference type="ARBA" id="ARBA00001946"/>
    </source>
</evidence>
<evidence type="ECO:0000256" key="6">
    <source>
        <dbReference type="ARBA" id="ARBA00022605"/>
    </source>
</evidence>
<comment type="caution">
    <text evidence="14">The sequence shown here is derived from an EMBL/GenBank/DDBJ whole genome shotgun (WGS) entry which is preliminary data.</text>
</comment>
<proteinExistence type="inferred from homology"/>
<reference evidence="14 15" key="1">
    <citation type="submission" date="2023-05" db="EMBL/GenBank/DDBJ databases">
        <title>Pseudoalteromonas ardens sp. nov., Pseudoalteromonas obscura sp. nov., and Pseudoalteromonas umbrosa sp. nov., isolated from the coral Montipora capitata.</title>
        <authorList>
            <person name="Thomas E.M."/>
            <person name="Smith E.M."/>
            <person name="Papke E."/>
            <person name="Shlafstein M.D."/>
            <person name="Oline D.K."/>
            <person name="Videau P."/>
            <person name="Saw J.H."/>
            <person name="Strangman W.K."/>
            <person name="Ushijima B."/>
        </authorList>
    </citation>
    <scope>NUCLEOTIDE SEQUENCE [LARGE SCALE GENOMIC DNA]</scope>
    <source>
        <strain evidence="14 15">P94</strain>
    </source>
</reference>
<evidence type="ECO:0000313" key="15">
    <source>
        <dbReference type="Proteomes" id="UP001231915"/>
    </source>
</evidence>
<dbReference type="GO" id="GO:0016787">
    <property type="term" value="F:hydrolase activity"/>
    <property type="evidence" value="ECO:0007669"/>
    <property type="project" value="UniProtKB-KW"/>
</dbReference>
<dbReference type="Gene3D" id="1.10.150.210">
    <property type="entry name" value="Phosphoserine phosphatase, domain 2"/>
    <property type="match status" value="1"/>
</dbReference>
<evidence type="ECO:0000256" key="12">
    <source>
        <dbReference type="ARBA" id="ARBA00048138"/>
    </source>
</evidence>
<dbReference type="InterPro" id="IPR050582">
    <property type="entry name" value="HAD-like_SerB"/>
</dbReference>
<keyword evidence="8 14" id="KW-0378">Hydrolase</keyword>
<evidence type="ECO:0000256" key="11">
    <source>
        <dbReference type="ARBA" id="ARBA00031693"/>
    </source>
</evidence>
<dbReference type="InterPro" id="IPR036412">
    <property type="entry name" value="HAD-like_sf"/>
</dbReference>
<comment type="cofactor">
    <cofactor evidence="1">
        <name>Mg(2+)</name>
        <dbReference type="ChEBI" id="CHEBI:18420"/>
    </cofactor>
</comment>
<keyword evidence="7" id="KW-0479">Metal-binding</keyword>
<keyword evidence="10" id="KW-0718">Serine biosynthesis</keyword>
<gene>
    <name evidence="14" type="primary">serB</name>
    <name evidence="14" type="ORF">QNM18_11525</name>
</gene>
<comment type="catalytic activity">
    <reaction evidence="12">
        <text>O-phospho-L-serine + H2O = L-serine + phosphate</text>
        <dbReference type="Rhea" id="RHEA:21208"/>
        <dbReference type="ChEBI" id="CHEBI:15377"/>
        <dbReference type="ChEBI" id="CHEBI:33384"/>
        <dbReference type="ChEBI" id="CHEBI:43474"/>
        <dbReference type="ChEBI" id="CHEBI:57524"/>
        <dbReference type="EC" id="3.1.3.3"/>
    </reaction>
</comment>
<evidence type="ECO:0000256" key="13">
    <source>
        <dbReference type="ARBA" id="ARBA00048523"/>
    </source>
</evidence>
<comment type="pathway">
    <text evidence="2">Amino-acid biosynthesis; L-serine biosynthesis; L-serine from 3-phospho-D-glycerate: step 3/3.</text>
</comment>
<evidence type="ECO:0000256" key="7">
    <source>
        <dbReference type="ARBA" id="ARBA00022723"/>
    </source>
</evidence>
<dbReference type="Proteomes" id="UP001231915">
    <property type="component" value="Unassembled WGS sequence"/>
</dbReference>
<evidence type="ECO:0000313" key="14">
    <source>
        <dbReference type="EMBL" id="MDK2595678.1"/>
    </source>
</evidence>
<dbReference type="EMBL" id="JASJUT010000004">
    <property type="protein sequence ID" value="MDK2595678.1"/>
    <property type="molecule type" value="Genomic_DNA"/>
</dbReference>
<organism evidence="14 15">
    <name type="scientific">Pseudoalteromonas obscura</name>
    <dbReference type="NCBI Taxonomy" id="3048491"/>
    <lineage>
        <taxon>Bacteria</taxon>
        <taxon>Pseudomonadati</taxon>
        <taxon>Pseudomonadota</taxon>
        <taxon>Gammaproteobacteria</taxon>
        <taxon>Alteromonadales</taxon>
        <taxon>Pseudoalteromonadaceae</taxon>
        <taxon>Pseudoalteromonas</taxon>
    </lineage>
</organism>
<dbReference type="Pfam" id="PF00702">
    <property type="entry name" value="Hydrolase"/>
    <property type="match status" value="1"/>
</dbReference>
<dbReference type="EC" id="3.1.3.3" evidence="4"/>